<reference evidence="4" key="3">
    <citation type="journal article" date="2014" name="Nature">
        <title>Elephant shark genome provides unique insights into gnathostome evolution.</title>
        <authorList>
            <consortium name="International Elephant Shark Genome Sequencing Consortium"/>
            <person name="Venkatesh B."/>
            <person name="Lee A.P."/>
            <person name="Ravi V."/>
            <person name="Maurya A.K."/>
            <person name="Lian M.M."/>
            <person name="Swann J.B."/>
            <person name="Ohta Y."/>
            <person name="Flajnik M.F."/>
            <person name="Sutoh Y."/>
            <person name="Kasahara M."/>
            <person name="Hoon S."/>
            <person name="Gangu V."/>
            <person name="Roy S.W."/>
            <person name="Irimia M."/>
            <person name="Korzh V."/>
            <person name="Kondrychyn I."/>
            <person name="Lim Z.W."/>
            <person name="Tay B.H."/>
            <person name="Tohari S."/>
            <person name="Kong K.W."/>
            <person name="Ho S."/>
            <person name="Lorente-Galdos B."/>
            <person name="Quilez J."/>
            <person name="Marques-Bonet T."/>
            <person name="Raney B.J."/>
            <person name="Ingham P.W."/>
            <person name="Tay A."/>
            <person name="Hillier L.W."/>
            <person name="Minx P."/>
            <person name="Boehm T."/>
            <person name="Wilson R.K."/>
            <person name="Brenner S."/>
            <person name="Warren W.C."/>
        </authorList>
    </citation>
    <scope>NUCLEOTIDE SEQUENCE [LARGE SCALE GENOMIC DNA]</scope>
</reference>
<name>A0A4W3IW22_CALMI</name>
<dbReference type="OMA" id="IPMANHE"/>
<evidence type="ECO:0000259" key="2">
    <source>
        <dbReference type="PROSITE" id="PS50994"/>
    </source>
</evidence>
<dbReference type="InterPro" id="IPR012337">
    <property type="entry name" value="RNaseH-like_sf"/>
</dbReference>
<dbReference type="Ensembl" id="ENSCMIT00000035294.1">
    <property type="protein sequence ID" value="ENSCMIP00000034774.1"/>
    <property type="gene ID" value="ENSCMIG00000014738.1"/>
</dbReference>
<dbReference type="InterPro" id="IPR036397">
    <property type="entry name" value="RNaseH_sf"/>
</dbReference>
<protein>
    <recommendedName>
        <fullName evidence="1">Gypsy retrotransposon integrase-like protein 1</fullName>
    </recommendedName>
</protein>
<dbReference type="SUPFAM" id="SSF53098">
    <property type="entry name" value="Ribonuclease H-like"/>
    <property type="match status" value="1"/>
</dbReference>
<dbReference type="STRING" id="7868.ENSCMIP00000034774"/>
<dbReference type="Gene3D" id="1.10.340.70">
    <property type="match status" value="1"/>
</dbReference>
<proteinExistence type="predicted"/>
<reference evidence="3" key="4">
    <citation type="submission" date="2025-08" db="UniProtKB">
        <authorList>
            <consortium name="Ensembl"/>
        </authorList>
    </citation>
    <scope>IDENTIFICATION</scope>
</reference>
<dbReference type="InterPro" id="IPR041588">
    <property type="entry name" value="Integrase_H2C2"/>
</dbReference>
<dbReference type="PANTHER" id="PTHR47266">
    <property type="entry name" value="ENDONUCLEASE-RELATED"/>
    <property type="match status" value="1"/>
</dbReference>
<reference evidence="4" key="1">
    <citation type="journal article" date="2006" name="Science">
        <title>Ancient noncoding elements conserved in the human genome.</title>
        <authorList>
            <person name="Venkatesh B."/>
            <person name="Kirkness E.F."/>
            <person name="Loh Y.H."/>
            <person name="Halpern A.L."/>
            <person name="Lee A.P."/>
            <person name="Johnson J."/>
            <person name="Dandona N."/>
            <person name="Viswanathan L.D."/>
            <person name="Tay A."/>
            <person name="Venter J.C."/>
            <person name="Strausberg R.L."/>
            <person name="Brenner S."/>
        </authorList>
    </citation>
    <scope>NUCLEOTIDE SEQUENCE [LARGE SCALE GENOMIC DNA]</scope>
</reference>
<dbReference type="Proteomes" id="UP000314986">
    <property type="component" value="Unassembled WGS sequence"/>
</dbReference>
<evidence type="ECO:0000313" key="4">
    <source>
        <dbReference type="Proteomes" id="UP000314986"/>
    </source>
</evidence>
<dbReference type="PROSITE" id="PS50994">
    <property type="entry name" value="INTEGRASE"/>
    <property type="match status" value="1"/>
</dbReference>
<organism evidence="3 4">
    <name type="scientific">Callorhinchus milii</name>
    <name type="common">Ghost shark</name>
    <dbReference type="NCBI Taxonomy" id="7868"/>
    <lineage>
        <taxon>Eukaryota</taxon>
        <taxon>Metazoa</taxon>
        <taxon>Chordata</taxon>
        <taxon>Craniata</taxon>
        <taxon>Vertebrata</taxon>
        <taxon>Chondrichthyes</taxon>
        <taxon>Holocephali</taxon>
        <taxon>Chimaeriformes</taxon>
        <taxon>Callorhinchidae</taxon>
        <taxon>Callorhinchus</taxon>
    </lineage>
</organism>
<sequence length="248" mass="28043">MAVAAPPPPPPAAAAAAAAAVRMAEAGNKFREIFLYLSTGGFPAAFGPARKKNLKRFAQKFVAEGGCLYYVGSKKDEKREVVADRDKRREIFLECHFSDLGCHLGQKKTVHRIQSRYYWLGIVKDVVDWIKTCETCQRAEQYKNMSRKYRPIKVTRPWEILGIDLIGPFPESSQANTYVLAVTDYFTKWVEAIPLQRKRASCVAKALAATFYRFGASKDIYSSEGRVFCEEVSSAFFLNFSCWLLEHV</sequence>
<dbReference type="GO" id="GO:0003676">
    <property type="term" value="F:nucleic acid binding"/>
    <property type="evidence" value="ECO:0007669"/>
    <property type="project" value="InterPro"/>
</dbReference>
<accession>A0A4W3IW22</accession>
<evidence type="ECO:0000313" key="3">
    <source>
        <dbReference type="Ensembl" id="ENSCMIP00000034774.1"/>
    </source>
</evidence>
<dbReference type="GO" id="GO:0015074">
    <property type="term" value="P:DNA integration"/>
    <property type="evidence" value="ECO:0007669"/>
    <property type="project" value="InterPro"/>
</dbReference>
<dbReference type="InterPro" id="IPR001584">
    <property type="entry name" value="Integrase_cat-core"/>
</dbReference>
<reference evidence="4" key="2">
    <citation type="journal article" date="2007" name="PLoS Biol.">
        <title>Survey sequencing and comparative analysis of the elephant shark (Callorhinchus milii) genome.</title>
        <authorList>
            <person name="Venkatesh B."/>
            <person name="Kirkness E.F."/>
            <person name="Loh Y.H."/>
            <person name="Halpern A.L."/>
            <person name="Lee A.P."/>
            <person name="Johnson J."/>
            <person name="Dandona N."/>
            <person name="Viswanathan L.D."/>
            <person name="Tay A."/>
            <person name="Venter J.C."/>
            <person name="Strausberg R.L."/>
            <person name="Brenner S."/>
        </authorList>
    </citation>
    <scope>NUCLEOTIDE SEQUENCE [LARGE SCALE GENOMIC DNA]</scope>
</reference>
<dbReference type="Pfam" id="PF17921">
    <property type="entry name" value="Integrase_H2C2"/>
    <property type="match status" value="1"/>
</dbReference>
<dbReference type="AlphaFoldDB" id="A0A4W3IW22"/>
<dbReference type="Gene3D" id="3.30.420.10">
    <property type="entry name" value="Ribonuclease H-like superfamily/Ribonuclease H"/>
    <property type="match status" value="1"/>
</dbReference>
<keyword evidence="4" id="KW-1185">Reference proteome</keyword>
<feature type="domain" description="Integrase catalytic" evidence="2">
    <location>
        <begin position="153"/>
        <end position="248"/>
    </location>
</feature>
<reference evidence="3" key="5">
    <citation type="submission" date="2025-09" db="UniProtKB">
        <authorList>
            <consortium name="Ensembl"/>
        </authorList>
    </citation>
    <scope>IDENTIFICATION</scope>
</reference>
<evidence type="ECO:0000256" key="1">
    <source>
        <dbReference type="ARBA" id="ARBA00039658"/>
    </source>
</evidence>
<dbReference type="FunFam" id="1.10.340.70:FF:000001">
    <property type="entry name" value="Retrovirus-related Pol polyprotein from transposon gypsy-like Protein"/>
    <property type="match status" value="1"/>
</dbReference>
<dbReference type="GeneTree" id="ENSGT00940000164419"/>
<dbReference type="InterPro" id="IPR052160">
    <property type="entry name" value="Gypsy_RT_Integrase-like"/>
</dbReference>
<dbReference type="InParanoid" id="A0A4W3IW22"/>